<comment type="pathway">
    <text evidence="1">Cofactor biosynthesis; adenosylcobalamin biosynthesis.</text>
</comment>
<evidence type="ECO:0000256" key="3">
    <source>
        <dbReference type="ARBA" id="ARBA00022603"/>
    </source>
</evidence>
<evidence type="ECO:0000256" key="1">
    <source>
        <dbReference type="ARBA" id="ARBA00004953"/>
    </source>
</evidence>
<dbReference type="UniPathway" id="UPA00148"/>
<dbReference type="CDD" id="cd11646">
    <property type="entry name" value="Precorrin_3B_C17_MT"/>
    <property type="match status" value="1"/>
</dbReference>
<dbReference type="Gene3D" id="3.30.950.10">
    <property type="entry name" value="Methyltransferase, Cobalt-precorrin-4 Transmethylase, Domain 2"/>
    <property type="match status" value="1"/>
</dbReference>
<feature type="domain" description="Tetrapyrrole methylase" evidence="6">
    <location>
        <begin position="3"/>
        <end position="212"/>
    </location>
</feature>
<reference evidence="7 8" key="1">
    <citation type="submission" date="2018-01" db="EMBL/GenBank/DDBJ databases">
        <title>Whole genome sequencing of Histamine producing bacteria.</title>
        <authorList>
            <person name="Butler K."/>
        </authorList>
    </citation>
    <scope>NUCLEOTIDE SEQUENCE [LARGE SCALE GENOMIC DNA]</scope>
    <source>
        <strain evidence="7 8">DSM 24669</strain>
    </source>
</reference>
<keyword evidence="4 7" id="KW-0808">Transferase</keyword>
<dbReference type="SUPFAM" id="SSF53790">
    <property type="entry name" value="Tetrapyrrole methylase"/>
    <property type="match status" value="1"/>
</dbReference>
<dbReference type="Pfam" id="PF00590">
    <property type="entry name" value="TP_methylase"/>
    <property type="match status" value="1"/>
</dbReference>
<sequence>MAKLTLVGLGPGSIDLVTPAAREAIESADVVAGYKAYVDLIASLIDQQDVIQSGMTREWERAAAAIDAAAEGKSVVLVCSGDSGMYAMAPLVLELLQQRNPELPVVELAIIPGITAANACASLVGAPLGHDSCTISLSDLLTPWEVITKRIEAAAMADFAITFYNPRSKKRKSHIEIAQQILLQHRDPKTPVAVVNAAYRDDQRVMLSTLDSFTSLEFGMNAAVLVGNSNSYYFGDWIVTPRGYKNKYQLETGAVLSGQKRGHALKTSGAPQVETEIQIDAEFQEQTMTEGDRV</sequence>
<evidence type="ECO:0000313" key="8">
    <source>
        <dbReference type="Proteomes" id="UP000240481"/>
    </source>
</evidence>
<dbReference type="GO" id="GO:0009236">
    <property type="term" value="P:cobalamin biosynthetic process"/>
    <property type="evidence" value="ECO:0007669"/>
    <property type="project" value="UniProtKB-UniPathway"/>
</dbReference>
<keyword evidence="8" id="KW-1185">Reference proteome</keyword>
<keyword evidence="2" id="KW-0169">Cobalamin biosynthesis</keyword>
<evidence type="ECO:0000313" key="7">
    <source>
        <dbReference type="EMBL" id="PSW25952.1"/>
    </source>
</evidence>
<dbReference type="InterPro" id="IPR000878">
    <property type="entry name" value="4pyrrol_Mease"/>
</dbReference>
<accession>A0A2T3PAE3</accession>
<dbReference type="InterPro" id="IPR014776">
    <property type="entry name" value="4pyrrole_Mease_sub2"/>
</dbReference>
<dbReference type="EMBL" id="PYLZ01000002">
    <property type="protein sequence ID" value="PSW25952.1"/>
    <property type="molecule type" value="Genomic_DNA"/>
</dbReference>
<organism evidence="7 8">
    <name type="scientific">Photobacterium swingsii</name>
    <dbReference type="NCBI Taxonomy" id="680026"/>
    <lineage>
        <taxon>Bacteria</taxon>
        <taxon>Pseudomonadati</taxon>
        <taxon>Pseudomonadota</taxon>
        <taxon>Gammaproteobacteria</taxon>
        <taxon>Vibrionales</taxon>
        <taxon>Vibrionaceae</taxon>
        <taxon>Photobacterium</taxon>
    </lineage>
</organism>
<name>A0A2T3PAE3_9GAMM</name>
<proteinExistence type="predicted"/>
<dbReference type="RefSeq" id="WP_107302495.1">
    <property type="nucleotide sequence ID" value="NZ_AP024852.1"/>
</dbReference>
<evidence type="ECO:0000259" key="6">
    <source>
        <dbReference type="Pfam" id="PF00590"/>
    </source>
</evidence>
<keyword evidence="5" id="KW-0949">S-adenosyl-L-methionine</keyword>
<evidence type="ECO:0000256" key="4">
    <source>
        <dbReference type="ARBA" id="ARBA00022679"/>
    </source>
</evidence>
<dbReference type="OrthoDB" id="9772960at2"/>
<dbReference type="PANTHER" id="PTHR47036:SF1">
    <property type="entry name" value="COBALT-FACTOR III C(17)-METHYLTRANSFERASE-RELATED"/>
    <property type="match status" value="1"/>
</dbReference>
<dbReference type="InterPro" id="IPR014777">
    <property type="entry name" value="4pyrrole_Mease_sub1"/>
</dbReference>
<dbReference type="InterPro" id="IPR051810">
    <property type="entry name" value="Precorrin_MeTrfase"/>
</dbReference>
<evidence type="ECO:0000256" key="2">
    <source>
        <dbReference type="ARBA" id="ARBA00022573"/>
    </source>
</evidence>
<protein>
    <submittedName>
        <fullName evidence="7">Precorrin-3B C(17)-methyltransferase</fullName>
    </submittedName>
</protein>
<dbReference type="InterPro" id="IPR006363">
    <property type="entry name" value="Cbl_synth_CobJ/CibH_dom"/>
</dbReference>
<keyword evidence="3 7" id="KW-0489">Methyltransferase</keyword>
<dbReference type="PANTHER" id="PTHR47036">
    <property type="entry name" value="COBALT-FACTOR III C(17)-METHYLTRANSFERASE-RELATED"/>
    <property type="match status" value="1"/>
</dbReference>
<dbReference type="AlphaFoldDB" id="A0A2T3PAE3"/>
<gene>
    <name evidence="7" type="primary">cobJ</name>
    <name evidence="7" type="ORF">C9I94_05155</name>
</gene>
<comment type="caution">
    <text evidence="7">The sequence shown here is derived from an EMBL/GenBank/DDBJ whole genome shotgun (WGS) entry which is preliminary data.</text>
</comment>
<dbReference type="NCBIfam" id="TIGR01466">
    <property type="entry name" value="cobJ_cbiH"/>
    <property type="match status" value="1"/>
</dbReference>
<evidence type="ECO:0000256" key="5">
    <source>
        <dbReference type="ARBA" id="ARBA00022691"/>
    </source>
</evidence>
<dbReference type="Proteomes" id="UP000240481">
    <property type="component" value="Unassembled WGS sequence"/>
</dbReference>
<dbReference type="GO" id="GO:0032259">
    <property type="term" value="P:methylation"/>
    <property type="evidence" value="ECO:0007669"/>
    <property type="project" value="UniProtKB-KW"/>
</dbReference>
<dbReference type="Gene3D" id="3.40.1010.10">
    <property type="entry name" value="Cobalt-precorrin-4 Transmethylase, Domain 1"/>
    <property type="match status" value="1"/>
</dbReference>
<dbReference type="InterPro" id="IPR035996">
    <property type="entry name" value="4pyrrol_Methylase_sf"/>
</dbReference>
<dbReference type="GO" id="GO:0008168">
    <property type="term" value="F:methyltransferase activity"/>
    <property type="evidence" value="ECO:0007669"/>
    <property type="project" value="UniProtKB-KW"/>
</dbReference>